<accession>A0A396GUM1</accession>
<dbReference type="PANTHER" id="PTHR10110">
    <property type="entry name" value="SODIUM/HYDROGEN EXCHANGER"/>
    <property type="match status" value="1"/>
</dbReference>
<keyword evidence="6" id="KW-0406">Ion transport</keyword>
<feature type="transmembrane region" description="Helical" evidence="7">
    <location>
        <begin position="47"/>
        <end position="69"/>
    </location>
</feature>
<evidence type="ECO:0000256" key="5">
    <source>
        <dbReference type="ARBA" id="ARBA00022958"/>
    </source>
</evidence>
<evidence type="ECO:0000256" key="2">
    <source>
        <dbReference type="ARBA" id="ARBA00022448"/>
    </source>
</evidence>
<evidence type="ECO:0000256" key="6">
    <source>
        <dbReference type="ARBA" id="ARBA00023065"/>
    </source>
</evidence>
<name>A0A396GUM1_MEDTR</name>
<protein>
    <submittedName>
        <fullName evidence="8">Putative cation/H+ exchanger, CPA1 family</fullName>
    </submittedName>
</protein>
<dbReference type="Proteomes" id="UP000265566">
    <property type="component" value="Chromosome 8"/>
</dbReference>
<dbReference type="Gramene" id="rna48734">
    <property type="protein sequence ID" value="RHN42307.1"/>
    <property type="gene ID" value="gene48734"/>
</dbReference>
<dbReference type="GO" id="GO:0015385">
    <property type="term" value="F:sodium:proton antiporter activity"/>
    <property type="evidence" value="ECO:0007669"/>
    <property type="project" value="InterPro"/>
</dbReference>
<evidence type="ECO:0000256" key="1">
    <source>
        <dbReference type="ARBA" id="ARBA00004651"/>
    </source>
</evidence>
<dbReference type="PANTHER" id="PTHR10110:SF86">
    <property type="entry name" value="SODIUM_HYDROGEN EXCHANGER 7"/>
    <property type="match status" value="1"/>
</dbReference>
<dbReference type="GO" id="GO:0006813">
    <property type="term" value="P:potassium ion transport"/>
    <property type="evidence" value="ECO:0007669"/>
    <property type="project" value="UniProtKB-KW"/>
</dbReference>
<keyword evidence="2" id="KW-0813">Transport</keyword>
<evidence type="ECO:0000256" key="3">
    <source>
        <dbReference type="ARBA" id="ARBA00022475"/>
    </source>
</evidence>
<sequence>MIYFSLVLTTWYLELDKKPLLLCLSFSITLFSNIKDFDPYLFFSREMIAYIANTIIFILSGVVIAEGILSDEQVFSHGKSWVYLLLLYAYVQVSRCIVVGALFPFLNYFGYGLNWKEAIILVWSGLRGAVALSLSLSVKASRSSGRSIELTPETGTMFVFFTGGIVFLTLIVNGSTTQFILHFLGMNKLSSAKVRVLLIFHFKNIFM</sequence>
<evidence type="ECO:0000256" key="7">
    <source>
        <dbReference type="SAM" id="Phobius"/>
    </source>
</evidence>
<feature type="transmembrane region" description="Helical" evidence="7">
    <location>
        <begin position="158"/>
        <end position="185"/>
    </location>
</feature>
<dbReference type="AlphaFoldDB" id="A0A396GUM1"/>
<evidence type="ECO:0000256" key="4">
    <source>
        <dbReference type="ARBA" id="ARBA00022538"/>
    </source>
</evidence>
<keyword evidence="5" id="KW-0630">Potassium</keyword>
<reference evidence="9" key="1">
    <citation type="journal article" date="2018" name="Nat. Plants">
        <title>Whole-genome landscape of Medicago truncatula symbiotic genes.</title>
        <authorList>
            <person name="Pecrix Y."/>
            <person name="Staton S.E."/>
            <person name="Sallet E."/>
            <person name="Lelandais-Briere C."/>
            <person name="Moreau S."/>
            <person name="Carrere S."/>
            <person name="Blein T."/>
            <person name="Jardinaud M.F."/>
            <person name="Latrasse D."/>
            <person name="Zouine M."/>
            <person name="Zahm M."/>
            <person name="Kreplak J."/>
            <person name="Mayjonade B."/>
            <person name="Satge C."/>
            <person name="Perez M."/>
            <person name="Cauet S."/>
            <person name="Marande W."/>
            <person name="Chantry-Darmon C."/>
            <person name="Lopez-Roques C."/>
            <person name="Bouchez O."/>
            <person name="Berard A."/>
            <person name="Debelle F."/>
            <person name="Munos S."/>
            <person name="Bendahmane A."/>
            <person name="Berges H."/>
            <person name="Niebel A."/>
            <person name="Buitink J."/>
            <person name="Frugier F."/>
            <person name="Benhamed M."/>
            <person name="Crespi M."/>
            <person name="Gouzy J."/>
            <person name="Gamas P."/>
        </authorList>
    </citation>
    <scope>NUCLEOTIDE SEQUENCE [LARGE SCALE GENOMIC DNA]</scope>
    <source>
        <strain evidence="9">cv. Jemalong A17</strain>
    </source>
</reference>
<feature type="transmembrane region" description="Helical" evidence="7">
    <location>
        <begin position="81"/>
        <end position="106"/>
    </location>
</feature>
<comment type="subcellular location">
    <subcellularLocation>
        <location evidence="1">Cell membrane</location>
        <topology evidence="1">Multi-pass membrane protein</topology>
    </subcellularLocation>
</comment>
<evidence type="ECO:0000313" key="8">
    <source>
        <dbReference type="EMBL" id="RHN42307.1"/>
    </source>
</evidence>
<keyword evidence="7" id="KW-0812">Transmembrane</keyword>
<evidence type="ECO:0000313" key="9">
    <source>
        <dbReference type="Proteomes" id="UP000265566"/>
    </source>
</evidence>
<keyword evidence="7" id="KW-1133">Transmembrane helix</keyword>
<organism evidence="8 9">
    <name type="scientific">Medicago truncatula</name>
    <name type="common">Barrel medic</name>
    <name type="synonym">Medicago tribuloides</name>
    <dbReference type="NCBI Taxonomy" id="3880"/>
    <lineage>
        <taxon>Eukaryota</taxon>
        <taxon>Viridiplantae</taxon>
        <taxon>Streptophyta</taxon>
        <taxon>Embryophyta</taxon>
        <taxon>Tracheophyta</taxon>
        <taxon>Spermatophyta</taxon>
        <taxon>Magnoliopsida</taxon>
        <taxon>eudicotyledons</taxon>
        <taxon>Gunneridae</taxon>
        <taxon>Pentapetalae</taxon>
        <taxon>rosids</taxon>
        <taxon>fabids</taxon>
        <taxon>Fabales</taxon>
        <taxon>Fabaceae</taxon>
        <taxon>Papilionoideae</taxon>
        <taxon>50 kb inversion clade</taxon>
        <taxon>NPAAA clade</taxon>
        <taxon>Hologalegina</taxon>
        <taxon>IRL clade</taxon>
        <taxon>Trifolieae</taxon>
        <taxon>Medicago</taxon>
    </lineage>
</organism>
<dbReference type="GO" id="GO:0005886">
    <property type="term" value="C:plasma membrane"/>
    <property type="evidence" value="ECO:0007669"/>
    <property type="project" value="UniProtKB-SubCell"/>
</dbReference>
<keyword evidence="7" id="KW-0472">Membrane</keyword>
<comment type="caution">
    <text evidence="8">The sequence shown here is derived from an EMBL/GenBank/DDBJ whole genome shotgun (WGS) entry which is preliminary data.</text>
</comment>
<dbReference type="InterPro" id="IPR018422">
    <property type="entry name" value="Cation/H_exchanger_CPA1"/>
</dbReference>
<feature type="transmembrane region" description="Helical" evidence="7">
    <location>
        <begin position="118"/>
        <end position="138"/>
    </location>
</feature>
<dbReference type="EMBL" id="PSQE01000008">
    <property type="protein sequence ID" value="RHN42307.1"/>
    <property type="molecule type" value="Genomic_DNA"/>
</dbReference>
<keyword evidence="3" id="KW-1003">Cell membrane</keyword>
<gene>
    <name evidence="8" type="ORF">MtrunA17_Chr8g0375461</name>
</gene>
<keyword evidence="4" id="KW-0633">Potassium transport</keyword>
<proteinExistence type="predicted"/>